<dbReference type="AlphaFoldDB" id="A0AAW3ZKH6"/>
<dbReference type="InterPro" id="IPR000182">
    <property type="entry name" value="GNAT_dom"/>
</dbReference>
<dbReference type="InterPro" id="IPR016181">
    <property type="entry name" value="Acyl_CoA_acyltransferase"/>
</dbReference>
<reference evidence="2 3" key="1">
    <citation type="submission" date="2020-09" db="EMBL/GenBank/DDBJ databases">
        <title>Pseudoxanthomonas sp. CAU 1598 isolated from sand of Yaerae Beach.</title>
        <authorList>
            <person name="Kim W."/>
        </authorList>
    </citation>
    <scope>NUCLEOTIDE SEQUENCE [LARGE SCALE GENOMIC DNA]</scope>
    <source>
        <strain evidence="2 3">CAU 1598</strain>
    </source>
</reference>
<name>A0AAW3ZKH6_9GAMM</name>
<dbReference type="SUPFAM" id="SSF55729">
    <property type="entry name" value="Acyl-CoA N-acyltransferases (Nat)"/>
    <property type="match status" value="1"/>
</dbReference>
<evidence type="ECO:0000313" key="2">
    <source>
        <dbReference type="EMBL" id="MBD8526024.1"/>
    </source>
</evidence>
<dbReference type="EMBL" id="JACYTR010000016">
    <property type="protein sequence ID" value="MBD8526024.1"/>
    <property type="molecule type" value="Genomic_DNA"/>
</dbReference>
<evidence type="ECO:0000259" key="1">
    <source>
        <dbReference type="PROSITE" id="PS51186"/>
    </source>
</evidence>
<comment type="caution">
    <text evidence="2">The sequence shown here is derived from an EMBL/GenBank/DDBJ whole genome shotgun (WGS) entry which is preliminary data.</text>
</comment>
<proteinExistence type="predicted"/>
<keyword evidence="3" id="KW-1185">Reference proteome</keyword>
<dbReference type="PROSITE" id="PS51186">
    <property type="entry name" value="GNAT"/>
    <property type="match status" value="1"/>
</dbReference>
<dbReference type="RefSeq" id="WP_192029447.1">
    <property type="nucleotide sequence ID" value="NZ_JACYTR010000016.1"/>
</dbReference>
<dbReference type="CDD" id="cd04301">
    <property type="entry name" value="NAT_SF"/>
    <property type="match status" value="1"/>
</dbReference>
<sequence length="203" mass="23126">MGGQSSSTGVRLLEARGSELQPWLDAVAALRIEVFRDWPYLYRGSLDYERSYLSTYSSSPRAFFVLAVDGDQVVGASTAIPLSDEAESFHRAFVQRGIALNQVFYFGESVLRNAYRGRGLGHAFFDAREAEARRGGFRMTAFCAVEREQNDPRRPLDYRPNDAFWAKRGYQKQSDMHCEIEWPETDHGPGLSHRLSYWLRNAA</sequence>
<dbReference type="Pfam" id="PF00583">
    <property type="entry name" value="Acetyltransf_1"/>
    <property type="match status" value="1"/>
</dbReference>
<protein>
    <submittedName>
        <fullName evidence="2">GNAT family N-acetyltransferase</fullName>
    </submittedName>
</protein>
<dbReference type="GO" id="GO:0016747">
    <property type="term" value="F:acyltransferase activity, transferring groups other than amino-acyl groups"/>
    <property type="evidence" value="ECO:0007669"/>
    <property type="project" value="InterPro"/>
</dbReference>
<organism evidence="2 3">
    <name type="scientific">Pseudomarimonas arenosa</name>
    <dbReference type="NCBI Taxonomy" id="2774145"/>
    <lineage>
        <taxon>Bacteria</taxon>
        <taxon>Pseudomonadati</taxon>
        <taxon>Pseudomonadota</taxon>
        <taxon>Gammaproteobacteria</taxon>
        <taxon>Lysobacterales</taxon>
        <taxon>Lysobacteraceae</taxon>
        <taxon>Pseudomarimonas</taxon>
    </lineage>
</organism>
<dbReference type="Proteomes" id="UP000613768">
    <property type="component" value="Unassembled WGS sequence"/>
</dbReference>
<feature type="domain" description="N-acetyltransferase" evidence="1">
    <location>
        <begin position="25"/>
        <end position="203"/>
    </location>
</feature>
<dbReference type="Gene3D" id="3.40.630.30">
    <property type="match status" value="1"/>
</dbReference>
<evidence type="ECO:0000313" key="3">
    <source>
        <dbReference type="Proteomes" id="UP000613768"/>
    </source>
</evidence>
<gene>
    <name evidence="2" type="ORF">IFO71_09725</name>
</gene>
<accession>A0AAW3ZKH6</accession>